<dbReference type="EnsemblPlants" id="Solyc06g042953.1.1">
    <property type="protein sequence ID" value="Solyc06g042953.1.1"/>
    <property type="gene ID" value="Solyc06g042953.1"/>
</dbReference>
<dbReference type="InParanoid" id="A0A3Q7GUS1"/>
<evidence type="ECO:0000313" key="2">
    <source>
        <dbReference type="EnsemblPlants" id="Solyc06g042953.1.1"/>
    </source>
</evidence>
<evidence type="ECO:0000259" key="1">
    <source>
        <dbReference type="Pfam" id="PF07727"/>
    </source>
</evidence>
<reference evidence="2" key="1">
    <citation type="journal article" date="2012" name="Nature">
        <title>The tomato genome sequence provides insights into fleshy fruit evolution.</title>
        <authorList>
            <consortium name="Tomato Genome Consortium"/>
        </authorList>
    </citation>
    <scope>NUCLEOTIDE SEQUENCE [LARGE SCALE GENOMIC DNA]</scope>
    <source>
        <strain evidence="2">cv. Heinz 1706</strain>
    </source>
</reference>
<sequence length="611" mass="69994">MDRNKTLMKKIEDPDSIVKRSNIAMVMVSPNDEVTSYSSGELTTPNQDEEHLMQSFVQSKFERDKEKLTELQKIPSEAKEKRSSYEPQVGNINKVEEADACKEYLVGAMEQLSQSFTESTPTPLSRDEENVVLDVRGYYMNLIEQQEQEGTEQQNLEAIKNVVLHIVTDKVDHVVEFAVPRPTKMATKNTQTPTWNNSKIYELKNELCKSFCMKDLGHAKQILGMRITRLRNKRKICLSQKKYIERVLHRFNMKNAEPVRIPLAGHMKLSKKMCPIIREKKENMAKVPYSSIVGSLMYAMVFTRLDIAHAYIAATEAGKGMIWFKRFLQEPGLKQMEHIVYCDSHSAIELIKNSMYNARTKHIDVRYHWSREKVENESFHIHTSENPADMLTKMIPKDNFEVDAMLTVIQALESNKLGKSLTYQEGRGIYVVGGYTKSSTNLPVSKWYINASKQRVTAFCDVQWASCPITRTSVKSYMIQVGNTLVSWKAKKQTTGPKRSTKAKYRSLAYINFGCHNRQYTLSDSNKALEEIIVSHIISLPSLVAATYSASVVGSATHFWNFNFQDIDPPKKICIAFKIGFDAPKYKHSSELPLRYRVSTSQFLNALFLDF</sequence>
<dbReference type="Proteomes" id="UP000004994">
    <property type="component" value="Chromosome 6"/>
</dbReference>
<proteinExistence type="predicted"/>
<evidence type="ECO:0000313" key="3">
    <source>
        <dbReference type="Proteomes" id="UP000004994"/>
    </source>
</evidence>
<name>A0A3Q7GUS1_SOLLC</name>
<dbReference type="PANTHER" id="PTHR11439">
    <property type="entry name" value="GAG-POL-RELATED RETROTRANSPOSON"/>
    <property type="match status" value="1"/>
</dbReference>
<protein>
    <recommendedName>
        <fullName evidence="1">Reverse transcriptase Ty1/copia-type domain-containing protein</fullName>
    </recommendedName>
</protein>
<keyword evidence="3" id="KW-1185">Reference proteome</keyword>
<accession>A0A3Q7GUS1</accession>
<feature type="domain" description="Reverse transcriptase Ty1/copia-type" evidence="1">
    <location>
        <begin position="197"/>
        <end position="263"/>
    </location>
</feature>
<dbReference type="AlphaFoldDB" id="A0A3Q7GUS1"/>
<dbReference type="InterPro" id="IPR013103">
    <property type="entry name" value="RVT_2"/>
</dbReference>
<dbReference type="Pfam" id="PF07727">
    <property type="entry name" value="RVT_2"/>
    <property type="match status" value="1"/>
</dbReference>
<organism evidence="2">
    <name type="scientific">Solanum lycopersicum</name>
    <name type="common">Tomato</name>
    <name type="synonym">Lycopersicon esculentum</name>
    <dbReference type="NCBI Taxonomy" id="4081"/>
    <lineage>
        <taxon>Eukaryota</taxon>
        <taxon>Viridiplantae</taxon>
        <taxon>Streptophyta</taxon>
        <taxon>Embryophyta</taxon>
        <taxon>Tracheophyta</taxon>
        <taxon>Spermatophyta</taxon>
        <taxon>Magnoliopsida</taxon>
        <taxon>eudicotyledons</taxon>
        <taxon>Gunneridae</taxon>
        <taxon>Pentapetalae</taxon>
        <taxon>asterids</taxon>
        <taxon>lamiids</taxon>
        <taxon>Solanales</taxon>
        <taxon>Solanaceae</taxon>
        <taxon>Solanoideae</taxon>
        <taxon>Solaneae</taxon>
        <taxon>Solanum</taxon>
        <taxon>Solanum subgen. Lycopersicon</taxon>
    </lineage>
</organism>
<dbReference type="CDD" id="cd09272">
    <property type="entry name" value="RNase_HI_RT_Ty1"/>
    <property type="match status" value="1"/>
</dbReference>
<reference evidence="2" key="2">
    <citation type="submission" date="2019-01" db="UniProtKB">
        <authorList>
            <consortium name="EnsemblPlants"/>
        </authorList>
    </citation>
    <scope>IDENTIFICATION</scope>
    <source>
        <strain evidence="2">cv. Heinz 1706</strain>
    </source>
</reference>
<dbReference type="PANTHER" id="PTHR11439:SF499">
    <property type="entry name" value="PPC DOMAIN-CONTAINING PROTEIN"/>
    <property type="match status" value="1"/>
</dbReference>
<dbReference type="Gramene" id="Solyc06g042953.1.1">
    <property type="protein sequence ID" value="Solyc06g042953.1.1"/>
    <property type="gene ID" value="Solyc06g042953.1"/>
</dbReference>